<dbReference type="Gene3D" id="3.40.309.10">
    <property type="entry name" value="Aldehyde Dehydrogenase, Chain A, domain 2"/>
    <property type="match status" value="1"/>
</dbReference>
<dbReference type="Proteomes" id="UP000286678">
    <property type="component" value="Unassembled WGS sequence"/>
</dbReference>
<dbReference type="PANTHER" id="PTHR43353:SF5">
    <property type="entry name" value="SUCCINATE-SEMIALDEHYDE DEHYDROGENASE, MITOCHONDRIAL"/>
    <property type="match status" value="1"/>
</dbReference>
<dbReference type="InterPro" id="IPR016163">
    <property type="entry name" value="Ald_DH_C"/>
</dbReference>
<dbReference type="InterPro" id="IPR015590">
    <property type="entry name" value="Aldehyde_DH_dom"/>
</dbReference>
<dbReference type="InterPro" id="IPR016162">
    <property type="entry name" value="Ald_DH_N"/>
</dbReference>
<dbReference type="PROSITE" id="PS00070">
    <property type="entry name" value="ALDEHYDE_DEHYDR_CYS"/>
    <property type="match status" value="1"/>
</dbReference>
<dbReference type="GO" id="GO:0009450">
    <property type="term" value="P:gamma-aminobutyric acid catabolic process"/>
    <property type="evidence" value="ECO:0007669"/>
    <property type="project" value="TreeGrafter"/>
</dbReference>
<dbReference type="OrthoDB" id="9812625at2"/>
<comment type="caution">
    <text evidence="6">The sequence shown here is derived from an EMBL/GenBank/DDBJ whole genome shotgun (WGS) entry which is preliminary data.</text>
</comment>
<accession>A0A432XDG4</accession>
<gene>
    <name evidence="6" type="primary">gabD</name>
    <name evidence="6" type="ORF">CWE21_10485</name>
</gene>
<dbReference type="PROSITE" id="PS00687">
    <property type="entry name" value="ALDEHYDE_DEHYDR_GLU"/>
    <property type="match status" value="1"/>
</dbReference>
<dbReference type="Pfam" id="PF00171">
    <property type="entry name" value="Aldedh"/>
    <property type="match status" value="1"/>
</dbReference>
<dbReference type="PANTHER" id="PTHR43353">
    <property type="entry name" value="SUCCINATE-SEMIALDEHYDE DEHYDROGENASE, MITOCHONDRIAL"/>
    <property type="match status" value="1"/>
</dbReference>
<dbReference type="InterPro" id="IPR016161">
    <property type="entry name" value="Ald_DH/histidinol_DH"/>
</dbReference>
<keyword evidence="7" id="KW-1185">Reference proteome</keyword>
<evidence type="ECO:0000256" key="4">
    <source>
        <dbReference type="RuleBase" id="RU003345"/>
    </source>
</evidence>
<organism evidence="6 7">
    <name type="scientific">Pseudidiomarina aquimaris</name>
    <dbReference type="NCBI Taxonomy" id="641841"/>
    <lineage>
        <taxon>Bacteria</taxon>
        <taxon>Pseudomonadati</taxon>
        <taxon>Pseudomonadota</taxon>
        <taxon>Gammaproteobacteria</taxon>
        <taxon>Alteromonadales</taxon>
        <taxon>Idiomarinaceae</taxon>
        <taxon>Pseudidiomarina</taxon>
    </lineage>
</organism>
<comment type="similarity">
    <text evidence="1 4">Belongs to the aldehyde dehydrogenase family.</text>
</comment>
<evidence type="ECO:0000259" key="5">
    <source>
        <dbReference type="Pfam" id="PF00171"/>
    </source>
</evidence>
<dbReference type="GO" id="GO:0004777">
    <property type="term" value="F:succinate-semialdehyde dehydrogenase (NAD+) activity"/>
    <property type="evidence" value="ECO:0007669"/>
    <property type="project" value="TreeGrafter"/>
</dbReference>
<dbReference type="InterPro" id="IPR050740">
    <property type="entry name" value="Aldehyde_DH_Superfamily"/>
</dbReference>
<feature type="active site" evidence="3">
    <location>
        <position position="255"/>
    </location>
</feature>
<evidence type="ECO:0000313" key="7">
    <source>
        <dbReference type="Proteomes" id="UP000286678"/>
    </source>
</evidence>
<dbReference type="CDD" id="cd07103">
    <property type="entry name" value="ALDH_F5_SSADH_GabD"/>
    <property type="match status" value="1"/>
</dbReference>
<dbReference type="AlphaFoldDB" id="A0A432XDG4"/>
<dbReference type="EC" id="1.2.1.16" evidence="6"/>
<dbReference type="EMBL" id="PIPT01000008">
    <property type="protein sequence ID" value="RUO46692.1"/>
    <property type="molecule type" value="Genomic_DNA"/>
</dbReference>
<dbReference type="GO" id="GO:0005829">
    <property type="term" value="C:cytosol"/>
    <property type="evidence" value="ECO:0007669"/>
    <property type="project" value="TreeGrafter"/>
</dbReference>
<evidence type="ECO:0000313" key="6">
    <source>
        <dbReference type="EMBL" id="RUO46692.1"/>
    </source>
</evidence>
<protein>
    <submittedName>
        <fullName evidence="6">Succinate-semialdehyde dehydrogenase (NADP(+))</fullName>
        <ecNumber evidence="6">1.2.1.16</ecNumber>
    </submittedName>
</protein>
<dbReference type="Gene3D" id="3.40.605.10">
    <property type="entry name" value="Aldehyde Dehydrogenase, Chain A, domain 1"/>
    <property type="match status" value="1"/>
</dbReference>
<evidence type="ECO:0000256" key="3">
    <source>
        <dbReference type="PROSITE-ProRule" id="PRU10007"/>
    </source>
</evidence>
<name>A0A432XDG4_9GAMM</name>
<dbReference type="SUPFAM" id="SSF53720">
    <property type="entry name" value="ALDH-like"/>
    <property type="match status" value="1"/>
</dbReference>
<dbReference type="FunFam" id="3.40.309.10:FF:000004">
    <property type="entry name" value="Succinate-semialdehyde dehydrogenase I"/>
    <property type="match status" value="1"/>
</dbReference>
<evidence type="ECO:0000256" key="2">
    <source>
        <dbReference type="ARBA" id="ARBA00023002"/>
    </source>
</evidence>
<keyword evidence="2 4" id="KW-0560">Oxidoreductase</keyword>
<dbReference type="InterPro" id="IPR029510">
    <property type="entry name" value="Ald_DH_CS_GLU"/>
</dbReference>
<dbReference type="InterPro" id="IPR016160">
    <property type="entry name" value="Ald_DH_CS_CYS"/>
</dbReference>
<sequence length="480" mass="51599">MFESDANAVRQQAYVNGQWLVAEDQREQTVVNPATGETLGTVPLLSGVQIEACIEAAERAFYRWREVPARERCARLLAWYEQIRAAREQLARILTLEQGKPYAEALGEIDYAASYIHWFAQPSLLDTGATLPFAEEPLSMMVISEPVGVCAAITPWNFPAAMITRKVAPALAAGCVMIVKPAPDTPFTALALAELAAEAGIPAGVLNIVTGDAQEVGERLTGSPTVRKLSFTGSTAVGRTLMAQCAPTLKRLSLELGGNAPFIVCADADIDAAVQGAMLAKFRNAGQTCVCANAIYVADEVYQAFAEKLVAQVKQLKLGRGDEEGVNIGPLINRAALQKVEGLLAAAVASGATVQCGGERWSERWFQPTVLTDATSAMQCVREEIFGPIAPLVRFTDEQDLLTQLRAQEAGLAAYVYSQNLEKIQRFARHLEVGMVGFNTGIISDAAVPFGGVKASGMGREGGRQGIEEYLETKYIKLNN</sequence>
<dbReference type="FunFam" id="3.40.605.10:FF:000005">
    <property type="entry name" value="Succinate-semialdehyde dehydrogenase I"/>
    <property type="match status" value="1"/>
</dbReference>
<proteinExistence type="inferred from homology"/>
<dbReference type="RefSeq" id="WP_126834511.1">
    <property type="nucleotide sequence ID" value="NZ_PIPT01000008.1"/>
</dbReference>
<reference evidence="7" key="1">
    <citation type="journal article" date="2018" name="Front. Microbiol.">
        <title>Genome-Based Analysis Reveals the Taxonomy and Diversity of the Family Idiomarinaceae.</title>
        <authorList>
            <person name="Liu Y."/>
            <person name="Lai Q."/>
            <person name="Shao Z."/>
        </authorList>
    </citation>
    <scope>NUCLEOTIDE SEQUENCE [LARGE SCALE GENOMIC DNA]</scope>
    <source>
        <strain evidence="7">SW15</strain>
    </source>
</reference>
<feature type="domain" description="Aldehyde dehydrogenase" evidence="5">
    <location>
        <begin position="22"/>
        <end position="476"/>
    </location>
</feature>
<evidence type="ECO:0000256" key="1">
    <source>
        <dbReference type="ARBA" id="ARBA00009986"/>
    </source>
</evidence>